<evidence type="ECO:0000313" key="1">
    <source>
        <dbReference type="EMBL" id="KIK13280.1"/>
    </source>
</evidence>
<organism evidence="1 2">
    <name type="scientific">Pisolithus microcarpus 441</name>
    <dbReference type="NCBI Taxonomy" id="765257"/>
    <lineage>
        <taxon>Eukaryota</taxon>
        <taxon>Fungi</taxon>
        <taxon>Dikarya</taxon>
        <taxon>Basidiomycota</taxon>
        <taxon>Agaricomycotina</taxon>
        <taxon>Agaricomycetes</taxon>
        <taxon>Agaricomycetidae</taxon>
        <taxon>Boletales</taxon>
        <taxon>Sclerodermatineae</taxon>
        <taxon>Pisolithaceae</taxon>
        <taxon>Pisolithus</taxon>
    </lineage>
</organism>
<reference evidence="2" key="2">
    <citation type="submission" date="2015-01" db="EMBL/GenBank/DDBJ databases">
        <title>Evolutionary Origins and Diversification of the Mycorrhizal Mutualists.</title>
        <authorList>
            <consortium name="DOE Joint Genome Institute"/>
            <consortium name="Mycorrhizal Genomics Consortium"/>
            <person name="Kohler A."/>
            <person name="Kuo A."/>
            <person name="Nagy L.G."/>
            <person name="Floudas D."/>
            <person name="Copeland A."/>
            <person name="Barry K.W."/>
            <person name="Cichocki N."/>
            <person name="Veneault-Fourrey C."/>
            <person name="LaButti K."/>
            <person name="Lindquist E.A."/>
            <person name="Lipzen A."/>
            <person name="Lundell T."/>
            <person name="Morin E."/>
            <person name="Murat C."/>
            <person name="Riley R."/>
            <person name="Ohm R."/>
            <person name="Sun H."/>
            <person name="Tunlid A."/>
            <person name="Henrissat B."/>
            <person name="Grigoriev I.V."/>
            <person name="Hibbett D.S."/>
            <person name="Martin F."/>
        </authorList>
    </citation>
    <scope>NUCLEOTIDE SEQUENCE [LARGE SCALE GENOMIC DNA]</scope>
    <source>
        <strain evidence="2">441</strain>
    </source>
</reference>
<name>A0A0C9XLN6_9AGAM</name>
<dbReference type="EMBL" id="KN834005">
    <property type="protein sequence ID" value="KIK13280.1"/>
    <property type="molecule type" value="Genomic_DNA"/>
</dbReference>
<evidence type="ECO:0008006" key="3">
    <source>
        <dbReference type="Google" id="ProtNLM"/>
    </source>
</evidence>
<accession>A0A0C9XLN6</accession>
<reference evidence="1 2" key="1">
    <citation type="submission" date="2014-04" db="EMBL/GenBank/DDBJ databases">
        <authorList>
            <consortium name="DOE Joint Genome Institute"/>
            <person name="Kuo A."/>
            <person name="Kohler A."/>
            <person name="Costa M.D."/>
            <person name="Nagy L.G."/>
            <person name="Floudas D."/>
            <person name="Copeland A."/>
            <person name="Barry K.W."/>
            <person name="Cichocki N."/>
            <person name="Veneault-Fourrey C."/>
            <person name="LaButti K."/>
            <person name="Lindquist E.A."/>
            <person name="Lipzen A."/>
            <person name="Lundell T."/>
            <person name="Morin E."/>
            <person name="Murat C."/>
            <person name="Sun H."/>
            <person name="Tunlid A."/>
            <person name="Henrissat B."/>
            <person name="Grigoriev I.V."/>
            <person name="Hibbett D.S."/>
            <person name="Martin F."/>
            <person name="Nordberg H.P."/>
            <person name="Cantor M.N."/>
            <person name="Hua S.X."/>
        </authorList>
    </citation>
    <scope>NUCLEOTIDE SEQUENCE [LARGE SCALE GENOMIC DNA]</scope>
    <source>
        <strain evidence="1 2">441</strain>
    </source>
</reference>
<dbReference type="AlphaFoldDB" id="A0A0C9XLN6"/>
<dbReference type="PANTHER" id="PTHR35179">
    <property type="entry name" value="PROTEIN CBG02620"/>
    <property type="match status" value="1"/>
</dbReference>
<keyword evidence="2" id="KW-1185">Reference proteome</keyword>
<dbReference type="STRING" id="765257.A0A0C9XLN6"/>
<protein>
    <recommendedName>
        <fullName evidence="3">Decapping nuclease</fullName>
    </recommendedName>
</protein>
<evidence type="ECO:0000313" key="2">
    <source>
        <dbReference type="Proteomes" id="UP000054018"/>
    </source>
</evidence>
<dbReference type="Proteomes" id="UP000054018">
    <property type="component" value="Unassembled WGS sequence"/>
</dbReference>
<gene>
    <name evidence="1" type="ORF">PISMIDRAFT_688830</name>
</gene>
<sequence length="396" mass="44442">MSCRTTAPWNYPPPPNDIFLLDGLEGPVETLAPSAAIHSSGRVQLCNLKPIASYSWIGEKAPYIAVPGYPRIWRNITVTTVPIDSGVRHVDCNKSFMGDRSPLIPMFAAIDSMHIDFRYRDLDIIAGRNSLRKLLRCIDQQHDKTFRIDVDLLGKTCLLTRCEETLTDTINEFRGYGHEYELAATKPRRGSEKQISHYRIISYNFGGLKVLLRSAVDACAEPASEDDSFLASFSALSTGTRGRSQFSNDPAYSSRFGIKVRLTSPRSVLPQSSVVEIKTRAARRELNWKEVYPQLYLSQTPYLYLAKHTRGTFGRVEKVRIDSRGMAAHTREAEAAMVKLEALLSDILKAVRKHGEGVPLSLVYRAGELQLYKRKEGTRQPFGKEITGKFRLAAAI</sequence>
<dbReference type="HOGENOM" id="CLU_030046_0_0_1"/>
<proteinExistence type="predicted"/>
<dbReference type="OrthoDB" id="420564at2759"/>
<dbReference type="PANTHER" id="PTHR35179:SF2">
    <property type="entry name" value="START DOMAIN-CONTAINING PROTEIN"/>
    <property type="match status" value="1"/>
</dbReference>